<dbReference type="FunCoup" id="K5X5Z3">
    <property type="interactions" value="337"/>
</dbReference>
<dbReference type="Proteomes" id="UP000008493">
    <property type="component" value="Unassembled WGS sequence"/>
</dbReference>
<dbReference type="AlphaFoldDB" id="K5X5Z3"/>
<accession>K5X5Z3</accession>
<dbReference type="Gene3D" id="3.30.930.10">
    <property type="entry name" value="Bira Bifunctional Protein, Domain 2"/>
    <property type="match status" value="1"/>
</dbReference>
<evidence type="ECO:0000313" key="2">
    <source>
        <dbReference type="EMBL" id="EKM78382.1"/>
    </source>
</evidence>
<dbReference type="GeneID" id="18824422"/>
<dbReference type="GO" id="GO:0004077">
    <property type="term" value="F:biotin--[biotin carboxyl-carrier protein] ligase activity"/>
    <property type="evidence" value="ECO:0007669"/>
    <property type="project" value="TreeGrafter"/>
</dbReference>
<dbReference type="EMBL" id="JH971392">
    <property type="protein sequence ID" value="EKM78382.1"/>
    <property type="molecule type" value="Genomic_DNA"/>
</dbReference>
<sequence>MYIDGDKKGKIAGLGCDVGNGRIALWSPNPEQGLTEELASALSYSLEEGVLAERERERANLLRRTITYLGLRVSADSNAETHPVARPFPQFLVASPSRPDIISRILTNLSESFKRADSLENDIPRVLKDANDTFHFHESTSSNTSSVLADCKAVLTIPSDPSTWQPKHVIIHRDGTLPSRDYTEPYFNIEAYFQHLQSLDPPITQNESGGGWPIGSVLLFSPAVTSTQTLLDKNPAYLSSLLTPTVSLASHQLIGRGRGSNVWLSPAGSLSTSIHLRLKSSDGVPWNKLVFVQYLYALAICEGVRDDSILGLGGDEGGEGEGWRVRIKWPNDVYALVGSRGAEEKKKIAGILVNTSFSAGGVDIVVGCGLNVFNEMPLTSLSQLLRHTPSGDKRRSNLSLERTAAVILCKFGELWNEFVAAKGSFEPFMDLYLRRWLHSDQLVTLAATQTPTPVRIVGITLDHGLLRTMPERGLSNPYFSSSVGKVEEEYIDLQPDGNSFDLMSGMIKTKR</sequence>
<name>K5X5Z3_AGABU</name>
<dbReference type="HOGENOM" id="CLU_006150_1_1_1"/>
<dbReference type="KEGG" id="abp:AGABI1DRAFT114677"/>
<reference evidence="3" key="1">
    <citation type="journal article" date="2012" name="Proc. Natl. Acad. Sci. U.S.A.">
        <title>Genome sequence of the button mushroom Agaricus bisporus reveals mechanisms governing adaptation to a humic-rich ecological niche.</title>
        <authorList>
            <person name="Morin E."/>
            <person name="Kohler A."/>
            <person name="Baker A.R."/>
            <person name="Foulongne-Oriol M."/>
            <person name="Lombard V."/>
            <person name="Nagy L.G."/>
            <person name="Ohm R.A."/>
            <person name="Patyshakuliyeva A."/>
            <person name="Brun A."/>
            <person name="Aerts A.L."/>
            <person name="Bailey A.M."/>
            <person name="Billette C."/>
            <person name="Coutinho P.M."/>
            <person name="Deakin G."/>
            <person name="Doddapaneni H."/>
            <person name="Floudas D."/>
            <person name="Grimwood J."/>
            <person name="Hilden K."/>
            <person name="Kuees U."/>
            <person name="LaButti K.M."/>
            <person name="Lapidus A."/>
            <person name="Lindquist E.A."/>
            <person name="Lucas S.M."/>
            <person name="Murat C."/>
            <person name="Riley R.W."/>
            <person name="Salamov A.A."/>
            <person name="Schmutz J."/>
            <person name="Subramanian V."/>
            <person name="Woesten H.A.B."/>
            <person name="Xu J."/>
            <person name="Eastwood D.C."/>
            <person name="Foster G.D."/>
            <person name="Sonnenberg A.S."/>
            <person name="Cullen D."/>
            <person name="de Vries R.P."/>
            <person name="Lundell T."/>
            <person name="Hibbett D.S."/>
            <person name="Henrissat B."/>
            <person name="Burton K.S."/>
            <person name="Kerrigan R.W."/>
            <person name="Challen M.P."/>
            <person name="Grigoriev I.V."/>
            <person name="Martin F."/>
        </authorList>
    </citation>
    <scope>NUCLEOTIDE SEQUENCE [LARGE SCALE GENOMIC DNA]</scope>
    <source>
        <strain evidence="3">JB137-S8 / ATCC MYA-4627 / FGSC 10392</strain>
    </source>
</reference>
<dbReference type="STRING" id="597362.K5X5Z3"/>
<proteinExistence type="predicted"/>
<dbReference type="OrthoDB" id="10250105at2759"/>
<keyword evidence="3" id="KW-1185">Reference proteome</keyword>
<dbReference type="InterPro" id="IPR045864">
    <property type="entry name" value="aa-tRNA-synth_II/BPL/LPL"/>
</dbReference>
<dbReference type="PANTHER" id="PTHR12835">
    <property type="entry name" value="BIOTIN PROTEIN LIGASE"/>
    <property type="match status" value="1"/>
</dbReference>
<dbReference type="eggNOG" id="KOG1536">
    <property type="taxonomic scope" value="Eukaryota"/>
</dbReference>
<organism evidence="2 3">
    <name type="scientific">Agaricus bisporus var. burnettii (strain JB137-S8 / ATCC MYA-4627 / FGSC 10392)</name>
    <name type="common">White button mushroom</name>
    <dbReference type="NCBI Taxonomy" id="597362"/>
    <lineage>
        <taxon>Eukaryota</taxon>
        <taxon>Fungi</taxon>
        <taxon>Dikarya</taxon>
        <taxon>Basidiomycota</taxon>
        <taxon>Agaricomycotina</taxon>
        <taxon>Agaricomycetes</taxon>
        <taxon>Agaricomycetidae</taxon>
        <taxon>Agaricales</taxon>
        <taxon>Agaricineae</taxon>
        <taxon>Agaricaceae</taxon>
        <taxon>Agaricus</taxon>
    </lineage>
</organism>
<dbReference type="InterPro" id="IPR004143">
    <property type="entry name" value="BPL_LPL_catalytic"/>
</dbReference>
<evidence type="ECO:0000259" key="1">
    <source>
        <dbReference type="PROSITE" id="PS51733"/>
    </source>
</evidence>
<dbReference type="InParanoid" id="K5X5Z3"/>
<dbReference type="Pfam" id="PF03099">
    <property type="entry name" value="BPL_LplA_LipB"/>
    <property type="match status" value="1"/>
</dbReference>
<feature type="domain" description="BPL/LPL catalytic" evidence="1">
    <location>
        <begin position="210"/>
        <end position="419"/>
    </location>
</feature>
<dbReference type="PANTHER" id="PTHR12835:SF5">
    <property type="entry name" value="BIOTIN--PROTEIN LIGASE"/>
    <property type="match status" value="1"/>
</dbReference>
<dbReference type="OMA" id="HHAFYSN"/>
<evidence type="ECO:0000313" key="3">
    <source>
        <dbReference type="Proteomes" id="UP000008493"/>
    </source>
</evidence>
<gene>
    <name evidence="2" type="ORF">AGABI1DRAFT_114677</name>
</gene>
<dbReference type="GO" id="GO:0005737">
    <property type="term" value="C:cytoplasm"/>
    <property type="evidence" value="ECO:0007669"/>
    <property type="project" value="TreeGrafter"/>
</dbReference>
<protein>
    <recommendedName>
        <fullName evidence="1">BPL/LPL catalytic domain-containing protein</fullName>
    </recommendedName>
</protein>
<dbReference type="SUPFAM" id="SSF55681">
    <property type="entry name" value="Class II aaRS and biotin synthetases"/>
    <property type="match status" value="1"/>
</dbReference>
<dbReference type="PROSITE" id="PS51733">
    <property type="entry name" value="BPL_LPL_CATALYTIC"/>
    <property type="match status" value="1"/>
</dbReference>
<dbReference type="RefSeq" id="XP_007331045.1">
    <property type="nucleotide sequence ID" value="XM_007330983.1"/>
</dbReference>